<dbReference type="AlphaFoldDB" id="A0A081S7U7"/>
<keyword evidence="4" id="KW-0032">Aminotransferase</keyword>
<name>A0A081S7U7_9ARCH</name>
<dbReference type="SUPFAM" id="SSF53448">
    <property type="entry name" value="Nucleotide-diphospho-sugar transferases"/>
    <property type="match status" value="1"/>
</dbReference>
<dbReference type="EC" id="2.6.1.37" evidence="4"/>
<evidence type="ECO:0000259" key="3">
    <source>
        <dbReference type="Pfam" id="PF00483"/>
    </source>
</evidence>
<dbReference type="PIRSF" id="PIRSF028162">
    <property type="entry name" value="BcbE_prd"/>
    <property type="match status" value="1"/>
</dbReference>
<dbReference type="InterPro" id="IPR016873">
    <property type="entry name" value="Caps_polysacc_synth_BcbE_prd"/>
</dbReference>
<evidence type="ECO:0000313" key="5">
    <source>
        <dbReference type="Proteomes" id="UP000028027"/>
    </source>
</evidence>
<dbReference type="InterPro" id="IPR005835">
    <property type="entry name" value="NTP_transferase_dom"/>
</dbReference>
<dbReference type="GO" id="GO:0016779">
    <property type="term" value="F:nucleotidyltransferase activity"/>
    <property type="evidence" value="ECO:0007669"/>
    <property type="project" value="UniProtKB-KW"/>
</dbReference>
<dbReference type="PATRIC" id="fig|1502292.3.peg.129"/>
<dbReference type="Pfam" id="PF00483">
    <property type="entry name" value="NTP_transferase"/>
    <property type="match status" value="1"/>
</dbReference>
<dbReference type="PANTHER" id="PTHR43584:SF8">
    <property type="entry name" value="N-ACETYLMURAMATE ALPHA-1-PHOSPHATE URIDYLYLTRANSFERASE"/>
    <property type="match status" value="1"/>
</dbReference>
<keyword evidence="5" id="KW-1185">Reference proteome</keyword>
<dbReference type="PANTHER" id="PTHR43584">
    <property type="entry name" value="NUCLEOTIDYL TRANSFERASE"/>
    <property type="match status" value="1"/>
</dbReference>
<keyword evidence="2" id="KW-0548">Nucleotidyltransferase</keyword>
<dbReference type="Proteomes" id="UP000028027">
    <property type="component" value="Unassembled WGS sequence"/>
</dbReference>
<dbReference type="CDD" id="cd04183">
    <property type="entry name" value="GT2_BcE_like"/>
    <property type="match status" value="1"/>
</dbReference>
<comment type="caution">
    <text evidence="4">The sequence shown here is derived from an EMBL/GenBank/DDBJ whole genome shotgun (WGS) entry which is preliminary data.</text>
</comment>
<evidence type="ECO:0000313" key="4">
    <source>
        <dbReference type="EMBL" id="KER07000.1"/>
    </source>
</evidence>
<feature type="domain" description="Nucleotidyl transferase" evidence="3">
    <location>
        <begin position="7"/>
        <end position="174"/>
    </location>
</feature>
<dbReference type="Gene3D" id="3.90.550.10">
    <property type="entry name" value="Spore Coat Polysaccharide Biosynthesis Protein SpsA, Chain A"/>
    <property type="match status" value="1"/>
</dbReference>
<reference evidence="4 5" key="1">
    <citation type="submission" date="2014-06" db="EMBL/GenBank/DDBJ databases">
        <authorList>
            <person name="Ngugi D.K."/>
            <person name="Blom J."/>
            <person name="Alam I."/>
            <person name="Rashid M."/>
            <person name="Ba Alawi W."/>
            <person name="Zhang G."/>
            <person name="Hikmawan T."/>
            <person name="Guan Y."/>
            <person name="Antunes A."/>
            <person name="Siam R."/>
            <person name="Eldorry H."/>
            <person name="Bajic V."/>
            <person name="Stingl U."/>
        </authorList>
    </citation>
    <scope>NUCLEOTIDE SEQUENCE [LARGE SCALE GENOMIC DNA]</scope>
    <source>
        <strain evidence="4">SCGC AAA799-E16</strain>
    </source>
</reference>
<dbReference type="EMBL" id="JNVL01000002">
    <property type="protein sequence ID" value="KER07000.1"/>
    <property type="molecule type" value="Genomic_DNA"/>
</dbReference>
<proteinExistence type="predicted"/>
<dbReference type="InterPro" id="IPR050065">
    <property type="entry name" value="GlmU-like"/>
</dbReference>
<keyword evidence="1 4" id="KW-0808">Transferase</keyword>
<gene>
    <name evidence="4" type="primary">glmU</name>
    <name evidence="4" type="ORF">AAA799E16_00150</name>
</gene>
<dbReference type="GO" id="GO:0047304">
    <property type="term" value="F:2-aminoethylphosphonate-pyruvate transaminase activity"/>
    <property type="evidence" value="ECO:0007669"/>
    <property type="project" value="UniProtKB-EC"/>
</dbReference>
<accession>A0A081S7U7</accession>
<sequence length="237" mass="27265">MQIVIPMAGRGKRFAEQGFSKPKPLIDVNGKPMIKVVVDNLNIDAKYHFICQKDHNEKYQLKDFLHSIKPDCNVILVDEVTDGPASTVLLSKKFIDNDDELIISNSDQFVDWNSNDFLSFLRDQNADGGILSFEAYDDKWSFVRINDSGFVTEVAEKKPISNIATVGIYYFRHGKDFISAAEQMIQKNLRVNNEFYVAPVYNELIQEDKKILTYNIQKMYGLGTPHDLNKFLEHFKK</sequence>
<evidence type="ECO:0000256" key="1">
    <source>
        <dbReference type="ARBA" id="ARBA00022679"/>
    </source>
</evidence>
<evidence type="ECO:0000256" key="2">
    <source>
        <dbReference type="ARBA" id="ARBA00022695"/>
    </source>
</evidence>
<protein>
    <submittedName>
        <fullName evidence="4">Bifunctional protein GlmU</fullName>
        <ecNumber evidence="4">2.6.1.37</ecNumber>
    </submittedName>
</protein>
<organism evidence="4 5">
    <name type="scientific">Marine Group I thaumarchaeote SCGC AAA799-E16</name>
    <dbReference type="NCBI Taxonomy" id="1502292"/>
    <lineage>
        <taxon>Archaea</taxon>
        <taxon>Nitrososphaerota</taxon>
        <taxon>Marine Group I</taxon>
    </lineage>
</organism>
<dbReference type="InterPro" id="IPR029044">
    <property type="entry name" value="Nucleotide-diphossugar_trans"/>
</dbReference>